<accession>A0A392S6X6</accession>
<dbReference type="AlphaFoldDB" id="A0A392S6X6"/>
<comment type="caution">
    <text evidence="2">The sequence shown here is derived from an EMBL/GenBank/DDBJ whole genome shotgun (WGS) entry which is preliminary data.</text>
</comment>
<dbReference type="EMBL" id="LXQA010320194">
    <property type="protein sequence ID" value="MCI43636.1"/>
    <property type="molecule type" value="Genomic_DNA"/>
</dbReference>
<name>A0A392S6X6_9FABA</name>
<organism evidence="2 3">
    <name type="scientific">Trifolium medium</name>
    <dbReference type="NCBI Taxonomy" id="97028"/>
    <lineage>
        <taxon>Eukaryota</taxon>
        <taxon>Viridiplantae</taxon>
        <taxon>Streptophyta</taxon>
        <taxon>Embryophyta</taxon>
        <taxon>Tracheophyta</taxon>
        <taxon>Spermatophyta</taxon>
        <taxon>Magnoliopsida</taxon>
        <taxon>eudicotyledons</taxon>
        <taxon>Gunneridae</taxon>
        <taxon>Pentapetalae</taxon>
        <taxon>rosids</taxon>
        <taxon>fabids</taxon>
        <taxon>Fabales</taxon>
        <taxon>Fabaceae</taxon>
        <taxon>Papilionoideae</taxon>
        <taxon>50 kb inversion clade</taxon>
        <taxon>NPAAA clade</taxon>
        <taxon>Hologalegina</taxon>
        <taxon>IRL clade</taxon>
        <taxon>Trifolieae</taxon>
        <taxon>Trifolium</taxon>
    </lineage>
</organism>
<evidence type="ECO:0000313" key="2">
    <source>
        <dbReference type="EMBL" id="MCI43636.1"/>
    </source>
</evidence>
<proteinExistence type="predicted"/>
<feature type="region of interest" description="Disordered" evidence="1">
    <location>
        <begin position="38"/>
        <end position="59"/>
    </location>
</feature>
<dbReference type="Proteomes" id="UP000265520">
    <property type="component" value="Unassembled WGS sequence"/>
</dbReference>
<reference evidence="2 3" key="1">
    <citation type="journal article" date="2018" name="Front. Plant Sci.">
        <title>Red Clover (Trifolium pratense) and Zigzag Clover (T. medium) - A Picture of Genomic Similarities and Differences.</title>
        <authorList>
            <person name="Dluhosova J."/>
            <person name="Istvanek J."/>
            <person name="Nedelnik J."/>
            <person name="Repkova J."/>
        </authorList>
    </citation>
    <scope>NUCLEOTIDE SEQUENCE [LARGE SCALE GENOMIC DNA]</scope>
    <source>
        <strain evidence="3">cv. 10/8</strain>
        <tissue evidence="2">Leaf</tissue>
    </source>
</reference>
<protein>
    <submittedName>
        <fullName evidence="2">Uncharacterized protein</fullName>
    </submittedName>
</protein>
<keyword evidence="3" id="KW-1185">Reference proteome</keyword>
<evidence type="ECO:0000256" key="1">
    <source>
        <dbReference type="SAM" id="MobiDB-lite"/>
    </source>
</evidence>
<sequence length="83" mass="9350">YSGACGNPTTTNCGEVKQRRLQQSLTELVRSLQNGKWLKQNRRKVSTSNNNNNQQQQNGLNRVWDAINAILTPLSPQVSIKLE</sequence>
<feature type="non-terminal residue" evidence="2">
    <location>
        <position position="1"/>
    </location>
</feature>
<feature type="compositionally biased region" description="Low complexity" evidence="1">
    <location>
        <begin position="49"/>
        <end position="58"/>
    </location>
</feature>
<evidence type="ECO:0000313" key="3">
    <source>
        <dbReference type="Proteomes" id="UP000265520"/>
    </source>
</evidence>